<dbReference type="RefSeq" id="WP_267151665.1">
    <property type="nucleotide sequence ID" value="NZ_JAPMLT010000004.1"/>
</dbReference>
<evidence type="ECO:0000313" key="2">
    <source>
        <dbReference type="Proteomes" id="UP001208017"/>
    </source>
</evidence>
<gene>
    <name evidence="1" type="ORF">OS242_10640</name>
</gene>
<keyword evidence="2" id="KW-1185">Reference proteome</keyword>
<comment type="caution">
    <text evidence="1">The sequence shown here is derived from an EMBL/GenBank/DDBJ whole genome shotgun (WGS) entry which is preliminary data.</text>
</comment>
<evidence type="ECO:0000313" key="1">
    <source>
        <dbReference type="EMBL" id="MCX7570420.1"/>
    </source>
</evidence>
<reference evidence="1 2" key="1">
    <citation type="submission" date="2022-11" db="EMBL/GenBank/DDBJ databases">
        <title>Study of microbial diversity in lake waters.</title>
        <authorList>
            <person name="Zhang J."/>
        </authorList>
    </citation>
    <scope>NUCLEOTIDE SEQUENCE [LARGE SCALE GENOMIC DNA]</scope>
    <source>
        <strain evidence="1 2">DT12</strain>
    </source>
</reference>
<protein>
    <recommendedName>
        <fullName evidence="3">Holin</fullName>
    </recommendedName>
</protein>
<name>A0ABT3X0K0_9BACL</name>
<evidence type="ECO:0008006" key="3">
    <source>
        <dbReference type="Google" id="ProtNLM"/>
    </source>
</evidence>
<dbReference type="EMBL" id="JAPMLT010000004">
    <property type="protein sequence ID" value="MCX7570420.1"/>
    <property type="molecule type" value="Genomic_DNA"/>
</dbReference>
<proteinExistence type="predicted"/>
<organism evidence="1 2">
    <name type="scientific">Tumebacillus lacus</name>
    <dbReference type="NCBI Taxonomy" id="2995335"/>
    <lineage>
        <taxon>Bacteria</taxon>
        <taxon>Bacillati</taxon>
        <taxon>Bacillota</taxon>
        <taxon>Bacilli</taxon>
        <taxon>Bacillales</taxon>
        <taxon>Alicyclobacillaceae</taxon>
        <taxon>Tumebacillus</taxon>
    </lineage>
</organism>
<accession>A0ABT3X0K0</accession>
<sequence length="64" mass="6726">MKEKLKSRKMWAVFVTGLLIVANDAFQLGMSEETVKWIGGLAGAYILGQSGVDAVANLKGGGAK</sequence>
<dbReference type="Proteomes" id="UP001208017">
    <property type="component" value="Unassembled WGS sequence"/>
</dbReference>